<evidence type="ECO:0000313" key="2">
    <source>
        <dbReference type="Proteomes" id="UP000184130"/>
    </source>
</evidence>
<proteinExistence type="predicted"/>
<dbReference type="OrthoDB" id="1066786at2"/>
<protein>
    <submittedName>
        <fullName evidence="1">Uncharacterized protein</fullName>
    </submittedName>
</protein>
<dbReference type="AlphaFoldDB" id="A0A1M6V336"/>
<sequence>MDNKKEEIRQAYYYTDIEPTLENLHEIIRICEIFLKEGGDRLMCAMDMRKWDLDEIDRLAVYIVQSRQKMETELNRLKKYQDDFNDMFATDHNDYYNSVAIMLRHIRSHTSPLNNLLKKTCSRKHPNQKACQRHHIKPKSVRKESVLASDTYQKPIFSIDDPTTPAQVSGLFRELKKFFADENECMKICVKVLNDEAEIRKDPVKSKYVLDKYRRKAFEKLRGQILLISDDTISTLKEITPAYQRFKSFATDEAFAQEEFHKHNITDMDHFCLIELAVAKHKNKLDNDELANWGDNPAWIKRIKYVIKHFDELLPDNFSHKMMGKFQYYFCKWALPGNISNATKYFIKHYNGKWKVSKYAAVNSHGKEYDQHSAEVIEFHSAIDTLLKKANLSEMTAQSA</sequence>
<dbReference type="RefSeq" id="WP_073208331.1">
    <property type="nucleotide sequence ID" value="NZ_FRBD01000011.1"/>
</dbReference>
<dbReference type="EMBL" id="FRBD01000011">
    <property type="protein sequence ID" value="SHK75824.1"/>
    <property type="molecule type" value="Genomic_DNA"/>
</dbReference>
<accession>A0A1M6V336</accession>
<gene>
    <name evidence="1" type="ORF">SAMN05216463_11196</name>
</gene>
<evidence type="ECO:0000313" key="1">
    <source>
        <dbReference type="EMBL" id="SHK75824.1"/>
    </source>
</evidence>
<reference evidence="1 2" key="1">
    <citation type="submission" date="2016-11" db="EMBL/GenBank/DDBJ databases">
        <authorList>
            <person name="Jaros S."/>
            <person name="Januszkiewicz K."/>
            <person name="Wedrychowicz H."/>
        </authorList>
    </citation>
    <scope>NUCLEOTIDE SEQUENCE [LARGE SCALE GENOMIC DNA]</scope>
    <source>
        <strain evidence="1 2">KHT3</strain>
    </source>
</reference>
<organism evidence="1 2">
    <name type="scientific">Xylanibacter ruminicola</name>
    <name type="common">Prevotella ruminicola</name>
    <dbReference type="NCBI Taxonomy" id="839"/>
    <lineage>
        <taxon>Bacteria</taxon>
        <taxon>Pseudomonadati</taxon>
        <taxon>Bacteroidota</taxon>
        <taxon>Bacteroidia</taxon>
        <taxon>Bacteroidales</taxon>
        <taxon>Prevotellaceae</taxon>
        <taxon>Xylanibacter</taxon>
    </lineage>
</organism>
<name>A0A1M6V336_XYLRU</name>
<dbReference type="Proteomes" id="UP000184130">
    <property type="component" value="Unassembled WGS sequence"/>
</dbReference>